<feature type="region of interest" description="Disordered" evidence="1">
    <location>
        <begin position="227"/>
        <end position="257"/>
    </location>
</feature>
<name>A0A934K8Z1_9BACT</name>
<dbReference type="PANTHER" id="PTHR39186:SF1">
    <property type="entry name" value="DUF2071 DOMAIN-CONTAINING PROTEIN"/>
    <property type="match status" value="1"/>
</dbReference>
<dbReference type="RefSeq" id="WP_338201989.1">
    <property type="nucleotide sequence ID" value="NZ_JAEKNR010000126.1"/>
</dbReference>
<sequence length="257" mass="28827">MQRPFLTTEWRHLAMLNWEVDPGVLLPLVPAGTELDRHAGRCLISVVGLRFFDTRVRGRRIPFHADFDEVNLRFYVRRQVGDEVRRAVVFVRELVPLPAVAFTARLVYGERYSALPMRSRLGPDEAEYRWRLRGRWQGLRADAEGPAGLPAEGSEEEFVTEHYWGYASGRRGTLEYRVEHPRWPVRRAGRAELDCDAERLYGPGFAAALDGPPESAFLAAGSAVSVYPGGLLTRDPVSREGGRSRPGGPGRPGPPRP</sequence>
<dbReference type="EMBL" id="JAEKNR010000126">
    <property type="protein sequence ID" value="MBJ7598783.1"/>
    <property type="molecule type" value="Genomic_DNA"/>
</dbReference>
<reference evidence="2" key="1">
    <citation type="submission" date="2020-10" db="EMBL/GenBank/DDBJ databases">
        <title>Ca. Dormibacterota MAGs.</title>
        <authorList>
            <person name="Montgomery K."/>
        </authorList>
    </citation>
    <scope>NUCLEOTIDE SEQUENCE [LARGE SCALE GENOMIC DNA]</scope>
    <source>
        <strain evidence="2">SC8812_S17_10</strain>
    </source>
</reference>
<evidence type="ECO:0000313" key="3">
    <source>
        <dbReference type="Proteomes" id="UP000612893"/>
    </source>
</evidence>
<evidence type="ECO:0000256" key="1">
    <source>
        <dbReference type="SAM" id="MobiDB-lite"/>
    </source>
</evidence>
<keyword evidence="3" id="KW-1185">Reference proteome</keyword>
<protein>
    <submittedName>
        <fullName evidence="2">DUF2071 domain-containing protein</fullName>
    </submittedName>
</protein>
<comment type="caution">
    <text evidence="2">The sequence shown here is derived from an EMBL/GenBank/DDBJ whole genome shotgun (WGS) entry which is preliminary data.</text>
</comment>
<dbReference type="Pfam" id="PF09844">
    <property type="entry name" value="DUF2071"/>
    <property type="match status" value="1"/>
</dbReference>
<dbReference type="InterPro" id="IPR018644">
    <property type="entry name" value="DUF2071"/>
</dbReference>
<dbReference type="AlphaFoldDB" id="A0A934K8Z1"/>
<accession>A0A934K8Z1</accession>
<dbReference type="Proteomes" id="UP000612893">
    <property type="component" value="Unassembled WGS sequence"/>
</dbReference>
<evidence type="ECO:0000313" key="2">
    <source>
        <dbReference type="EMBL" id="MBJ7598783.1"/>
    </source>
</evidence>
<gene>
    <name evidence="2" type="ORF">JF922_11955</name>
</gene>
<proteinExistence type="predicted"/>
<dbReference type="PANTHER" id="PTHR39186">
    <property type="entry name" value="DUF2071 FAMILY PROTEIN"/>
    <property type="match status" value="1"/>
</dbReference>
<organism evidence="2 3">
    <name type="scientific">Candidatus Nephthysia bennettiae</name>
    <dbReference type="NCBI Taxonomy" id="3127016"/>
    <lineage>
        <taxon>Bacteria</taxon>
        <taxon>Bacillati</taxon>
        <taxon>Candidatus Dormiibacterota</taxon>
        <taxon>Candidatus Dormibacteria</taxon>
        <taxon>Candidatus Dormibacterales</taxon>
        <taxon>Candidatus Dormibacteraceae</taxon>
        <taxon>Candidatus Nephthysia</taxon>
    </lineage>
</organism>